<dbReference type="PANTHER" id="PTHR10309">
    <property type="entry name" value="MANNOSE-6-PHOSPHATE ISOMERASE"/>
    <property type="match status" value="1"/>
</dbReference>
<dbReference type="InterPro" id="IPR016305">
    <property type="entry name" value="Mannose-6-P_Isomerase"/>
</dbReference>
<dbReference type="SUPFAM" id="SSF51182">
    <property type="entry name" value="RmlC-like cupins"/>
    <property type="match status" value="1"/>
</dbReference>
<dbReference type="KEGG" id="cvn:111132797"/>
<proteinExistence type="predicted"/>
<organism evidence="1 2">
    <name type="scientific">Crassostrea virginica</name>
    <name type="common">Eastern oyster</name>
    <dbReference type="NCBI Taxonomy" id="6565"/>
    <lineage>
        <taxon>Eukaryota</taxon>
        <taxon>Metazoa</taxon>
        <taxon>Spiralia</taxon>
        <taxon>Lophotrochozoa</taxon>
        <taxon>Mollusca</taxon>
        <taxon>Bivalvia</taxon>
        <taxon>Autobranchia</taxon>
        <taxon>Pteriomorphia</taxon>
        <taxon>Ostreida</taxon>
        <taxon>Ostreoidea</taxon>
        <taxon>Ostreidae</taxon>
        <taxon>Crassostrea</taxon>
    </lineage>
</organism>
<dbReference type="PRINTS" id="PR00714">
    <property type="entry name" value="MAN6PISMRASE"/>
</dbReference>
<dbReference type="PROSITE" id="PS00966">
    <property type="entry name" value="PMI_I_2"/>
    <property type="match status" value="1"/>
</dbReference>
<name>A0A8B8EA15_CRAVI</name>
<dbReference type="PANTHER" id="PTHR10309:SF0">
    <property type="entry name" value="MANNOSE-6-PHOSPHATE ISOMERASE"/>
    <property type="match status" value="1"/>
</dbReference>
<sequence length="263" mass="29357">MERYTEIAEFRVVIRRSNACKLISASKILDMPLQREAMKDRFFSLMNQDPDPSKSELKLLINRLQGLLDTSLWESRVLYKLYYEFPGVVGSFTVYFLNIDTLQPREGMFLEANLPHAYLSGDKMECMACSDNVVRAGLTPKYRDVHTLFEMLDYTGKPANKTKFPGKSVTDNGFTITTFSPPIRALAVKKFETSPGVTSLQLPALPSPSITIVIQGNGVASNPTLESSLPVNRGEVFFTAVNQTVTMEISSESLLLFQAYAAV</sequence>
<accession>A0A8B8EA15</accession>
<evidence type="ECO:0000313" key="2">
    <source>
        <dbReference type="RefSeq" id="XP_022336326.1"/>
    </source>
</evidence>
<dbReference type="AlphaFoldDB" id="A0A8B8EA15"/>
<dbReference type="OrthoDB" id="6605218at2759"/>
<dbReference type="RefSeq" id="XP_022336326.1">
    <property type="nucleotide sequence ID" value="XM_022480618.1"/>
</dbReference>
<gene>
    <name evidence="2" type="primary">LOC111132797</name>
</gene>
<keyword evidence="1" id="KW-1185">Reference proteome</keyword>
<dbReference type="GO" id="GO:0004476">
    <property type="term" value="F:mannose-6-phosphate isomerase activity"/>
    <property type="evidence" value="ECO:0007669"/>
    <property type="project" value="InterPro"/>
</dbReference>
<dbReference type="Gene3D" id="2.60.120.10">
    <property type="entry name" value="Jelly Rolls"/>
    <property type="match status" value="1"/>
</dbReference>
<evidence type="ECO:0000313" key="1">
    <source>
        <dbReference type="Proteomes" id="UP000694844"/>
    </source>
</evidence>
<dbReference type="InterPro" id="IPR014710">
    <property type="entry name" value="RmlC-like_jellyroll"/>
</dbReference>
<dbReference type="GeneID" id="111132797"/>
<dbReference type="GO" id="GO:0009298">
    <property type="term" value="P:GDP-mannose biosynthetic process"/>
    <property type="evidence" value="ECO:0007669"/>
    <property type="project" value="UniProtKB-UniPathway"/>
</dbReference>
<dbReference type="InterPro" id="IPR011051">
    <property type="entry name" value="RmlC_Cupin_sf"/>
</dbReference>
<protein>
    <submittedName>
        <fullName evidence="2">Mannose-6-phosphate isomerase-like</fullName>
    </submittedName>
</protein>
<dbReference type="Gene3D" id="1.10.441.10">
    <property type="entry name" value="Phosphomannose Isomerase, domain 2"/>
    <property type="match status" value="1"/>
</dbReference>
<dbReference type="InterPro" id="IPR018050">
    <property type="entry name" value="Pmannose_isomerase-type1_CS"/>
</dbReference>
<dbReference type="GO" id="GO:0005829">
    <property type="term" value="C:cytosol"/>
    <property type="evidence" value="ECO:0007669"/>
    <property type="project" value="TreeGrafter"/>
</dbReference>
<dbReference type="UniPathway" id="UPA00126">
    <property type="reaction ID" value="UER00423"/>
</dbReference>
<dbReference type="Proteomes" id="UP000694844">
    <property type="component" value="Chromosome 5"/>
</dbReference>
<reference evidence="2" key="1">
    <citation type="submission" date="2025-08" db="UniProtKB">
        <authorList>
            <consortium name="RefSeq"/>
        </authorList>
    </citation>
    <scope>IDENTIFICATION</scope>
    <source>
        <tissue evidence="2">Whole sample</tissue>
    </source>
</reference>